<evidence type="ECO:0000313" key="2">
    <source>
        <dbReference type="Proteomes" id="UP000469724"/>
    </source>
</evidence>
<keyword evidence="2" id="KW-1185">Reference proteome</keyword>
<name>A0A7K3NT08_9BACT</name>
<reference evidence="1 2" key="1">
    <citation type="submission" date="2020-02" db="EMBL/GenBank/DDBJ databases">
        <title>Comparative genomics of sulfur disproportionating microorganisms.</title>
        <authorList>
            <person name="Ward L.M."/>
            <person name="Bertran E."/>
            <person name="Johnston D.T."/>
        </authorList>
    </citation>
    <scope>NUCLEOTIDE SEQUENCE [LARGE SCALE GENOMIC DNA]</scope>
    <source>
        <strain evidence="1 2">DSM 3696</strain>
    </source>
</reference>
<dbReference type="InterPro" id="IPR014054">
    <property type="entry name" value="Phage_regulatory_Rha"/>
</dbReference>
<comment type="caution">
    <text evidence="1">The sequence shown here is derived from an EMBL/GenBank/DDBJ whole genome shotgun (WGS) entry which is preliminary data.</text>
</comment>
<organism evidence="1 2">
    <name type="scientific">Desulfolutivibrio sulfodismutans</name>
    <dbReference type="NCBI Taxonomy" id="63561"/>
    <lineage>
        <taxon>Bacteria</taxon>
        <taxon>Pseudomonadati</taxon>
        <taxon>Thermodesulfobacteriota</taxon>
        <taxon>Desulfovibrionia</taxon>
        <taxon>Desulfovibrionales</taxon>
        <taxon>Desulfovibrionaceae</taxon>
        <taxon>Desulfolutivibrio</taxon>
    </lineage>
</organism>
<gene>
    <name evidence="1" type="ORF">G3N56_19490</name>
</gene>
<dbReference type="RefSeq" id="WP_163303985.1">
    <property type="nucleotide sequence ID" value="NZ_JAAGRQ010000165.1"/>
</dbReference>
<proteinExistence type="predicted"/>
<accession>A0A7K3NT08</accession>
<dbReference type="Proteomes" id="UP000469724">
    <property type="component" value="Unassembled WGS sequence"/>
</dbReference>
<feature type="non-terminal residue" evidence="1">
    <location>
        <position position="156"/>
    </location>
</feature>
<evidence type="ECO:0000313" key="1">
    <source>
        <dbReference type="EMBL" id="NDY58925.1"/>
    </source>
</evidence>
<dbReference type="AlphaFoldDB" id="A0A7K3NT08"/>
<protein>
    <submittedName>
        <fullName evidence="1">Rha family transcriptional regulator</fullName>
    </submittedName>
</protein>
<dbReference type="NCBIfam" id="TIGR02681">
    <property type="entry name" value="phage_pRha"/>
    <property type="match status" value="1"/>
</dbReference>
<dbReference type="EMBL" id="JAAGRQ010000165">
    <property type="protein sequence ID" value="NDY58925.1"/>
    <property type="molecule type" value="Genomic_DNA"/>
</dbReference>
<dbReference type="Pfam" id="PF09669">
    <property type="entry name" value="Phage_pRha"/>
    <property type="match status" value="1"/>
</dbReference>
<sequence>MSLSQTPSVPVTVEFLPGERPAVRSVELAQHFGLKHKNVLRDIDDLTRKLPESFHRLNFEPMSIPVEIGNGAVRNDRAYLLTRDAFTLLVMGWNSTRAMEWKLRYIEAFNSLERAALENARSEALADGARAALAVPPERLHRINQAVRYHQKGLNC</sequence>